<organism evidence="6 7">
    <name type="scientific">Bathycoccus prasinos</name>
    <dbReference type="NCBI Taxonomy" id="41875"/>
    <lineage>
        <taxon>Eukaryota</taxon>
        <taxon>Viridiplantae</taxon>
        <taxon>Chlorophyta</taxon>
        <taxon>Mamiellophyceae</taxon>
        <taxon>Mamiellales</taxon>
        <taxon>Bathycoccaceae</taxon>
        <taxon>Bathycoccus</taxon>
    </lineage>
</organism>
<feature type="compositionally biased region" description="Acidic residues" evidence="4">
    <location>
        <begin position="1702"/>
        <end position="1711"/>
    </location>
</feature>
<dbReference type="InterPro" id="IPR009771">
    <property type="entry name" value="RIC1_C"/>
</dbReference>
<feature type="region of interest" description="Disordered" evidence="4">
    <location>
        <begin position="638"/>
        <end position="670"/>
    </location>
</feature>
<sequence>MRFAHGWPIERDSPLLSFSSSLCLSSSASEDDPEDEHERRLLVDDDETNEKHHRRKATTTTTTTTSEEEEERRRRRQKARKEKSKSKKKNIYIVSISLDQTSRMLAIVTSIGGIELWDSGQNRTLLCAKMKSSSSAAASEYVCAEWKPNYYERENGVKDDDDDDDESMSASHKERTLLVLTRAGNVLVFLVSVGNVEEFGRSSENNTSNNNSNNAGGGGGGGGSEQRCGTMRSASCVLKRAIKVKVVSNPSSSSPSHDSNNNNLAPEEEGLETSSASASSVATTFACAKDGQGVFFGTSRGGLAYADVFPKGKLYATTHSSDLVLKEILVANDVCAALAPKHHRRRTSRMSYSHSLGHTSGDEEYEDEDDEKRADFEFDDRYSDEDEEEYIRSISPREARKIATVNTEEEEEEEEEKEERQRDAVVSIRTTAAYREETSCVVALASGRCAVVAFSREEEKETTTEVISWLGDGNCSAIAAHSTDNIQRIAVGTGTGDVDIFSIVTSLAAASARRKKKIRFERRFRHSKEEERGDSGVCSLVWTKSGDALAVANSGKGMPLSVWSRVGTKLYAHESSSLLEEDASTKFNARCLCWNGNASSFYSEFSLFDVATVTSSSSSSSLKRSTFREISFVISPPDANVRVHPRNSRMSRQRYTSLSREEQLAASTKPTSGVLLGADRIVFVEDDDSDDSDKDDETTAATHYGEDDESDDEYGTSTRDGELVDENQYDSEADLFDNFSSSSSSLDVIEKRRFNDGTNGITDVANKAVLSPSSRHLQNKLKKQKRREYREKLKRRKEKRERDARISSKPPKPLRCRHELLPSEYIATRFPARKIAISPDGLDIAVAGSRGFVTYSLTRKKWRMFRDVSKEKRIRVTKMAWLTLRGDASGENKENEGVAFNALAVACSRTDDPTKHELRVYAAATQPLDEQCEIVKPHSLGAIAPVALDACGSHVLVISPPCEIALFEVRVNGFGGVNSSEMTSIGGSFVSSLFGGSFSTSAKNTAAAAIKAELRVARDVSGRRRVASGDESLAPPIAAALWVSNHAYESPRAMPAPSMCALLRPCGTLSVLKLSGQNAGKEVKIKTSSSQNNDNSNKVSTNITERFWLAARSTDFTGNGVLPEVDNAWWTFGENGLEARHEDWDDLFMTVQEENDDDDEHDDDDNDGFDAHEFDEEYSDSFPISINLEQFRAICATRRLHHERSFGASGGRIDVSSVQKSILPLLLKKSLARRDVGAARILAKEARKRSRRLFSYALEWLIHDALEQIQGDDFDNEDEDEGNEVSDDGNDEVYYKSVSYDITKRELLKRSLNLAREFEEFPDVVVSVARKTDQDIWPKLFKSCGVKASTLLKAAIDRGRLRVASRGLVVSCYMDGEESGRELAYDILDAAFVLKDFALIGEVVRFLSIGFDMLDKIDATNDDDDEFEEEERGGGFFSMLFGGGGGQNEDGTNNANGLTRREKKEEIEMLRRERLILEKALEHKLDEIVFDVDARSLGAFYRRVPKEAFDVYDYFVREADGKCSFNVDDDEYNQDFDDKTSVLSSPPTSPTYSESSRKSPRGTRRRKKKEVKTKALGFSGALKRAVDTALSQRRLGGGGGSMSTGSSSSLFDNRDNDDDNDERYALEVVKRSKNLEWTLVLATLARDKKTLLELIDLKTSDVMYNAWRQAVESCIEDDADKNNNTSGGKHYFRREDQREEDSSSSEDEDGVGSENKEARKHSLKSYKRAFFAQLLADVHTESMREQKKKRGSQLNIVIPDAPEF</sequence>
<feature type="region of interest" description="Disordered" evidence="4">
    <location>
        <begin position="342"/>
        <end position="422"/>
    </location>
</feature>
<feature type="region of interest" description="Disordered" evidence="4">
    <location>
        <begin position="200"/>
        <end position="226"/>
    </location>
</feature>
<evidence type="ECO:0000313" key="7">
    <source>
        <dbReference type="Proteomes" id="UP000198341"/>
    </source>
</evidence>
<dbReference type="InterPro" id="IPR040096">
    <property type="entry name" value="Ric1"/>
</dbReference>
<feature type="compositionally biased region" description="Low complexity" evidence="4">
    <location>
        <begin position="202"/>
        <end position="214"/>
    </location>
</feature>
<feature type="region of interest" description="Disordered" evidence="4">
    <location>
        <begin position="1741"/>
        <end position="1764"/>
    </location>
</feature>
<dbReference type="GO" id="GO:0006886">
    <property type="term" value="P:intracellular protein transport"/>
    <property type="evidence" value="ECO:0007669"/>
    <property type="project" value="InterPro"/>
</dbReference>
<name>K8EDW6_9CHLO</name>
<evidence type="ECO:0000313" key="6">
    <source>
        <dbReference type="EMBL" id="CCO16287.1"/>
    </source>
</evidence>
<dbReference type="SUPFAM" id="SSF50978">
    <property type="entry name" value="WD40 repeat-like"/>
    <property type="match status" value="1"/>
</dbReference>
<comment type="subcellular location">
    <subcellularLocation>
        <location evidence="1">Membrane</location>
    </subcellularLocation>
</comment>
<evidence type="ECO:0000256" key="4">
    <source>
        <dbReference type="SAM" id="MobiDB-lite"/>
    </source>
</evidence>
<feature type="compositionally biased region" description="Basic and acidic residues" evidence="4">
    <location>
        <begin position="371"/>
        <end position="381"/>
    </location>
</feature>
<feature type="compositionally biased region" description="Low complexity" evidence="4">
    <location>
        <begin position="248"/>
        <end position="263"/>
    </location>
</feature>
<dbReference type="InterPro" id="IPR036322">
    <property type="entry name" value="WD40_repeat_dom_sf"/>
</dbReference>
<feature type="coiled-coil region" evidence="3">
    <location>
        <begin position="1460"/>
        <end position="1487"/>
    </location>
</feature>
<proteinExistence type="predicted"/>
<dbReference type="PANTHER" id="PTHR22746:SF10">
    <property type="entry name" value="GUANINE NUCLEOTIDE EXCHANGE FACTOR SUBUNIT RIC1"/>
    <property type="match status" value="1"/>
</dbReference>
<dbReference type="PANTHER" id="PTHR22746">
    <property type="entry name" value="RAB6A-GEF COMPLEX PARTNER PROTEIN 1"/>
    <property type="match status" value="1"/>
</dbReference>
<feature type="region of interest" description="Disordered" evidence="4">
    <location>
        <begin position="686"/>
        <end position="720"/>
    </location>
</feature>
<keyword evidence="3" id="KW-0175">Coiled coil</keyword>
<feature type="region of interest" description="Disordered" evidence="4">
    <location>
        <begin position="774"/>
        <end position="814"/>
    </location>
</feature>
<dbReference type="Proteomes" id="UP000198341">
    <property type="component" value="Chromosome 4"/>
</dbReference>
<dbReference type="EMBL" id="FO082275">
    <property type="protein sequence ID" value="CCO16287.1"/>
    <property type="molecule type" value="Genomic_DNA"/>
</dbReference>
<dbReference type="STRING" id="41875.K8EDW6"/>
<feature type="compositionally biased region" description="Basic residues" evidence="4">
    <location>
        <begin position="1558"/>
        <end position="1571"/>
    </location>
</feature>
<dbReference type="GO" id="GO:0042147">
    <property type="term" value="P:retrograde transport, endosome to Golgi"/>
    <property type="evidence" value="ECO:0007669"/>
    <property type="project" value="TreeGrafter"/>
</dbReference>
<dbReference type="eggNOG" id="KOG2006">
    <property type="taxonomic scope" value="Eukaryota"/>
</dbReference>
<keyword evidence="7" id="KW-1185">Reference proteome</keyword>
<feature type="compositionally biased region" description="Low complexity" evidence="4">
    <location>
        <begin position="1541"/>
        <end position="1554"/>
    </location>
</feature>
<dbReference type="GO" id="GO:0000139">
    <property type="term" value="C:Golgi membrane"/>
    <property type="evidence" value="ECO:0007669"/>
    <property type="project" value="TreeGrafter"/>
</dbReference>
<feature type="compositionally biased region" description="Acidic residues" evidence="4">
    <location>
        <begin position="407"/>
        <end position="417"/>
    </location>
</feature>
<feature type="compositionally biased region" description="Basic residues" evidence="4">
    <location>
        <begin position="777"/>
        <end position="799"/>
    </location>
</feature>
<keyword evidence="2" id="KW-0472">Membrane</keyword>
<feature type="compositionally biased region" description="Basic residues" evidence="4">
    <location>
        <begin position="73"/>
        <end position="84"/>
    </location>
</feature>
<feature type="compositionally biased region" description="Acidic residues" evidence="4">
    <location>
        <begin position="686"/>
        <end position="698"/>
    </location>
</feature>
<feature type="region of interest" description="Disordered" evidence="4">
    <location>
        <begin position="1536"/>
        <end position="1572"/>
    </location>
</feature>
<feature type="region of interest" description="Disordered" evidence="4">
    <location>
        <begin position="23"/>
        <end position="84"/>
    </location>
</feature>
<dbReference type="Pfam" id="PF07064">
    <property type="entry name" value="RIC1"/>
    <property type="match status" value="1"/>
</dbReference>
<evidence type="ECO:0000256" key="2">
    <source>
        <dbReference type="ARBA" id="ARBA00023136"/>
    </source>
</evidence>
<dbReference type="Gene3D" id="2.130.10.10">
    <property type="entry name" value="YVTN repeat-like/Quinoprotein amine dehydrogenase"/>
    <property type="match status" value="1"/>
</dbReference>
<dbReference type="KEGG" id="bpg:Bathy04g00850"/>
<dbReference type="GO" id="GO:0034066">
    <property type="term" value="C:Ric1-Rgp1 guanyl-nucleotide exchange factor complex"/>
    <property type="evidence" value="ECO:0007669"/>
    <property type="project" value="InterPro"/>
</dbReference>
<dbReference type="GO" id="GO:0005829">
    <property type="term" value="C:cytosol"/>
    <property type="evidence" value="ECO:0007669"/>
    <property type="project" value="TreeGrafter"/>
</dbReference>
<feature type="compositionally biased region" description="Gly residues" evidence="4">
    <location>
        <begin position="215"/>
        <end position="224"/>
    </location>
</feature>
<feature type="compositionally biased region" description="Polar residues" evidence="4">
    <location>
        <begin position="349"/>
        <end position="358"/>
    </location>
</feature>
<evidence type="ECO:0000259" key="5">
    <source>
        <dbReference type="Pfam" id="PF07064"/>
    </source>
</evidence>
<feature type="region of interest" description="Disordered" evidence="4">
    <location>
        <begin position="1678"/>
        <end position="1720"/>
    </location>
</feature>
<evidence type="ECO:0000256" key="3">
    <source>
        <dbReference type="SAM" id="Coils"/>
    </source>
</evidence>
<dbReference type="GeneID" id="19016110"/>
<gene>
    <name evidence="6" type="ORF">Bathy04g00850</name>
</gene>
<evidence type="ECO:0000256" key="1">
    <source>
        <dbReference type="ARBA" id="ARBA00004370"/>
    </source>
</evidence>
<feature type="compositionally biased region" description="Basic residues" evidence="4">
    <location>
        <begin position="643"/>
        <end position="652"/>
    </location>
</feature>
<feature type="region of interest" description="Disordered" evidence="4">
    <location>
        <begin position="247"/>
        <end position="276"/>
    </location>
</feature>
<dbReference type="RefSeq" id="XP_007513762.1">
    <property type="nucleotide sequence ID" value="XM_007513700.1"/>
</dbReference>
<accession>K8EDW6</accession>
<dbReference type="InterPro" id="IPR015943">
    <property type="entry name" value="WD40/YVTN_repeat-like_dom_sf"/>
</dbReference>
<feature type="domain" description="RIC1 C-terminal alpha solenoid region" evidence="5">
    <location>
        <begin position="1226"/>
        <end position="1409"/>
    </location>
</feature>
<reference evidence="6 7" key="1">
    <citation type="submission" date="2011-10" db="EMBL/GenBank/DDBJ databases">
        <authorList>
            <person name="Genoscope - CEA"/>
        </authorList>
    </citation>
    <scope>NUCLEOTIDE SEQUENCE [LARGE SCALE GENOMIC DNA]</scope>
    <source>
        <strain evidence="6 7">RCC 1105</strain>
    </source>
</reference>
<dbReference type="OrthoDB" id="568509at2759"/>
<protein>
    <recommendedName>
        <fullName evidence="5">RIC1 C-terminal alpha solenoid region domain-containing protein</fullName>
    </recommendedName>
</protein>
<feature type="region of interest" description="Disordered" evidence="4">
    <location>
        <begin position="1592"/>
        <end position="1618"/>
    </location>
</feature>